<sequence length="69" mass="7500">MAARFEYKVEEIREGMVGGKMSGGKLEKVLNEHAREGWQLKAVTSVEVKGRIGPGGVEGVLVTFERPVA</sequence>
<dbReference type="Pfam" id="PF13783">
    <property type="entry name" value="DUF4177"/>
    <property type="match status" value="1"/>
</dbReference>
<evidence type="ECO:0000313" key="2">
    <source>
        <dbReference type="Proteomes" id="UP000199406"/>
    </source>
</evidence>
<evidence type="ECO:0008006" key="3">
    <source>
        <dbReference type="Google" id="ProtNLM"/>
    </source>
</evidence>
<organism evidence="1 2">
    <name type="scientific">Blastococcus aurantiacus</name>
    <dbReference type="NCBI Taxonomy" id="1550231"/>
    <lineage>
        <taxon>Bacteria</taxon>
        <taxon>Bacillati</taxon>
        <taxon>Actinomycetota</taxon>
        <taxon>Actinomycetes</taxon>
        <taxon>Geodermatophilales</taxon>
        <taxon>Geodermatophilaceae</taxon>
        <taxon>Blastococcus</taxon>
    </lineage>
</organism>
<dbReference type="Proteomes" id="UP000199406">
    <property type="component" value="Unassembled WGS sequence"/>
</dbReference>
<name>A0A1G7I7R9_9ACTN</name>
<dbReference type="STRING" id="1550231.SAMN05660662_1050"/>
<dbReference type="EMBL" id="FNBT01000001">
    <property type="protein sequence ID" value="SDF08797.1"/>
    <property type="molecule type" value="Genomic_DNA"/>
</dbReference>
<dbReference type="InterPro" id="IPR025234">
    <property type="entry name" value="YjzH-like"/>
</dbReference>
<evidence type="ECO:0000313" key="1">
    <source>
        <dbReference type="EMBL" id="SDF08797.1"/>
    </source>
</evidence>
<reference evidence="2" key="1">
    <citation type="submission" date="2016-10" db="EMBL/GenBank/DDBJ databases">
        <authorList>
            <person name="Varghese N."/>
            <person name="Submissions S."/>
        </authorList>
    </citation>
    <scope>NUCLEOTIDE SEQUENCE [LARGE SCALE GENOMIC DNA]</scope>
    <source>
        <strain evidence="2">DSM 44268</strain>
    </source>
</reference>
<protein>
    <recommendedName>
        <fullName evidence="3">DUF4177 domain-containing protein</fullName>
    </recommendedName>
</protein>
<gene>
    <name evidence="1" type="ORF">SAMN05660662_1050</name>
</gene>
<accession>A0A1G7I7R9</accession>
<dbReference type="OrthoDB" id="4469787at2"/>
<keyword evidence="2" id="KW-1185">Reference proteome</keyword>
<dbReference type="RefSeq" id="WP_091763970.1">
    <property type="nucleotide sequence ID" value="NZ_FNBT01000001.1"/>
</dbReference>
<proteinExistence type="predicted"/>
<dbReference type="AlphaFoldDB" id="A0A1G7I7R9"/>